<protein>
    <submittedName>
        <fullName evidence="1">Uncharacterized protein</fullName>
    </submittedName>
</protein>
<reference evidence="1" key="1">
    <citation type="submission" date="2022-07" db="EMBL/GenBank/DDBJ databases">
        <title>Fungi with potential for degradation of polypropylene.</title>
        <authorList>
            <person name="Gostincar C."/>
        </authorList>
    </citation>
    <scope>NUCLEOTIDE SEQUENCE</scope>
    <source>
        <strain evidence="1">EXF-13308</strain>
    </source>
</reference>
<keyword evidence="2" id="KW-1185">Reference proteome</keyword>
<proteinExistence type="predicted"/>
<dbReference type="AlphaFoldDB" id="A0AA38RT57"/>
<sequence>MCSGLLGTATVATSDNSPVKGAGRIHENCLRSDLEVEAGISPSTTARAAGWMLGDGVMFRDPQKTAITAACVAFDVLAMGKFKNSHSQLVWRYRQGIKCNGQLRAELARLDRANRAAPDGPNGFGACEGHIANTPQMVLEQAPKDPRF</sequence>
<organism evidence="1 2">
    <name type="scientific">Pleurostoma richardsiae</name>
    <dbReference type="NCBI Taxonomy" id="41990"/>
    <lineage>
        <taxon>Eukaryota</taxon>
        <taxon>Fungi</taxon>
        <taxon>Dikarya</taxon>
        <taxon>Ascomycota</taxon>
        <taxon>Pezizomycotina</taxon>
        <taxon>Sordariomycetes</taxon>
        <taxon>Sordariomycetidae</taxon>
        <taxon>Calosphaeriales</taxon>
        <taxon>Pleurostomataceae</taxon>
        <taxon>Pleurostoma</taxon>
    </lineage>
</organism>
<evidence type="ECO:0000313" key="2">
    <source>
        <dbReference type="Proteomes" id="UP001174694"/>
    </source>
</evidence>
<gene>
    <name evidence="1" type="ORF">NKR23_g1408</name>
</gene>
<name>A0AA38RT57_9PEZI</name>
<comment type="caution">
    <text evidence="1">The sequence shown here is derived from an EMBL/GenBank/DDBJ whole genome shotgun (WGS) entry which is preliminary data.</text>
</comment>
<evidence type="ECO:0000313" key="1">
    <source>
        <dbReference type="EMBL" id="KAJ9156298.1"/>
    </source>
</evidence>
<dbReference type="Proteomes" id="UP001174694">
    <property type="component" value="Unassembled WGS sequence"/>
</dbReference>
<accession>A0AA38RT57</accession>
<dbReference type="EMBL" id="JANBVO010000002">
    <property type="protein sequence ID" value="KAJ9156298.1"/>
    <property type="molecule type" value="Genomic_DNA"/>
</dbReference>